<organism evidence="7 8">
    <name type="scientific">Lacihabitans lacunae</name>
    <dbReference type="NCBI Taxonomy" id="1028214"/>
    <lineage>
        <taxon>Bacteria</taxon>
        <taxon>Pseudomonadati</taxon>
        <taxon>Bacteroidota</taxon>
        <taxon>Cytophagia</taxon>
        <taxon>Cytophagales</taxon>
        <taxon>Leadbetterellaceae</taxon>
        <taxon>Lacihabitans</taxon>
    </lineage>
</organism>
<evidence type="ECO:0000313" key="8">
    <source>
        <dbReference type="Proteomes" id="UP001595616"/>
    </source>
</evidence>
<keyword evidence="2" id="KW-0479">Metal-binding</keyword>
<dbReference type="EMBL" id="JBHRYQ010000001">
    <property type="protein sequence ID" value="MFC3812945.1"/>
    <property type="molecule type" value="Genomic_DNA"/>
</dbReference>
<dbReference type="Gene3D" id="2.40.50.140">
    <property type="entry name" value="Nucleic acid-binding proteins"/>
    <property type="match status" value="1"/>
</dbReference>
<reference evidence="8" key="1">
    <citation type="journal article" date="2019" name="Int. J. Syst. Evol. Microbiol.">
        <title>The Global Catalogue of Microorganisms (GCM) 10K type strain sequencing project: providing services to taxonomists for standard genome sequencing and annotation.</title>
        <authorList>
            <consortium name="The Broad Institute Genomics Platform"/>
            <consortium name="The Broad Institute Genome Sequencing Center for Infectious Disease"/>
            <person name="Wu L."/>
            <person name="Ma J."/>
        </authorList>
    </citation>
    <scope>NUCLEOTIDE SEQUENCE [LARGE SCALE GENOMIC DNA]</scope>
    <source>
        <strain evidence="8">CECT 7956</strain>
    </source>
</reference>
<keyword evidence="3" id="KW-0378">Hydrolase</keyword>
<dbReference type="PANTHER" id="PTHR30001">
    <property type="entry name" value="RIBONUCLEASE"/>
    <property type="match status" value="1"/>
</dbReference>
<evidence type="ECO:0000313" key="7">
    <source>
        <dbReference type="EMBL" id="MFC3812945.1"/>
    </source>
</evidence>
<evidence type="ECO:0000256" key="3">
    <source>
        <dbReference type="ARBA" id="ARBA00022801"/>
    </source>
</evidence>
<dbReference type="Proteomes" id="UP001595616">
    <property type="component" value="Unassembled WGS sequence"/>
</dbReference>
<dbReference type="NCBIfam" id="TIGR00757">
    <property type="entry name" value="RNaseEG"/>
    <property type="match status" value="1"/>
</dbReference>
<name>A0ABV7Z0W9_9BACT</name>
<keyword evidence="8" id="KW-1185">Reference proteome</keyword>
<keyword evidence="4" id="KW-0460">Magnesium</keyword>
<protein>
    <submittedName>
        <fullName evidence="7">Ribonuclease E/G</fullName>
    </submittedName>
</protein>
<accession>A0ABV7Z0W9</accession>
<evidence type="ECO:0000256" key="1">
    <source>
        <dbReference type="ARBA" id="ARBA00001946"/>
    </source>
</evidence>
<dbReference type="SUPFAM" id="SSF50249">
    <property type="entry name" value="Nucleic acid-binding proteins"/>
    <property type="match status" value="1"/>
</dbReference>
<evidence type="ECO:0000256" key="2">
    <source>
        <dbReference type="ARBA" id="ARBA00022723"/>
    </source>
</evidence>
<dbReference type="InterPro" id="IPR003029">
    <property type="entry name" value="S1_domain"/>
</dbReference>
<comment type="caution">
    <text evidence="7">The sequence shown here is derived from an EMBL/GenBank/DDBJ whole genome shotgun (WGS) entry which is preliminary data.</text>
</comment>
<dbReference type="RefSeq" id="WP_379839851.1">
    <property type="nucleotide sequence ID" value="NZ_JBHRYQ010000001.1"/>
</dbReference>
<dbReference type="InterPro" id="IPR012340">
    <property type="entry name" value="NA-bd_OB-fold"/>
</dbReference>
<comment type="cofactor">
    <cofactor evidence="1">
        <name>Mg(2+)</name>
        <dbReference type="ChEBI" id="CHEBI:18420"/>
    </cofactor>
</comment>
<dbReference type="SMART" id="SM00316">
    <property type="entry name" value="S1"/>
    <property type="match status" value="1"/>
</dbReference>
<gene>
    <name evidence="7" type="ORF">ACFOOI_19940</name>
</gene>
<keyword evidence="5" id="KW-0694">RNA-binding</keyword>
<dbReference type="InterPro" id="IPR019307">
    <property type="entry name" value="RNA-bd_AU-1/RNase_E/G"/>
</dbReference>
<dbReference type="CDD" id="cd04453">
    <property type="entry name" value="S1_RNase_E"/>
    <property type="match status" value="1"/>
</dbReference>
<dbReference type="Pfam" id="PF10150">
    <property type="entry name" value="RNase_E_G"/>
    <property type="match status" value="1"/>
</dbReference>
<dbReference type="InterPro" id="IPR004659">
    <property type="entry name" value="RNase_E/G"/>
</dbReference>
<evidence type="ECO:0000259" key="6">
    <source>
        <dbReference type="SMART" id="SM00316"/>
    </source>
</evidence>
<dbReference type="PANTHER" id="PTHR30001:SF0">
    <property type="entry name" value="RIBONUCLEASE G"/>
    <property type="match status" value="1"/>
</dbReference>
<feature type="domain" description="S1 motif" evidence="6">
    <location>
        <begin position="37"/>
        <end position="141"/>
    </location>
</feature>
<evidence type="ECO:0000256" key="5">
    <source>
        <dbReference type="ARBA" id="ARBA00022884"/>
    </source>
</evidence>
<proteinExistence type="predicted"/>
<sequence>MSNELYISATPQGDRIALSQNKRLIEYHFDETEHQYSVGDIYFGTVKKVVSGLNAAFIDIGYEKDAFLHYHDLSPNINSLNKFTKDVIAKRPINLRLKNFNLEPQIDKLGKIGDVLQKNQPILVQVVKEPISSKGPRLSCDISIAGRYIVLVPFSNSVNISKKITSKQERQRLHKLLTSVKPENFGVIVRTVAEGKEVADLQRDLENCVEKWDNGMKQLKNAKPRERIISEMDRAASILRDMLNDDFDSIVVDTKETFDSLRSLLQNIAPQKEKILKLHTGKSKLFEQYGIEKQIKSLFGRSVSLPSGGYLIIEHTEALHVIDVNSGNKSTSEIDQEATALSVNKEAAIEIARQLRLRDMGGIVVIDFIDMKKVENKRDVHEVLKDEMKTDRSKYTILPISKFGLSQITRQRVRPEMNVVTREACPACGGTGTIQASIAVTDHIENHIEYLFTKQNEKKISIILHPFIHAYYKQGLISRQMKWFFKYKKWVNIIKDTSLGMVEYHFLDRNGDEIELNN</sequence>
<evidence type="ECO:0000256" key="4">
    <source>
        <dbReference type="ARBA" id="ARBA00022842"/>
    </source>
</evidence>